<protein>
    <recommendedName>
        <fullName evidence="3">N-terminal methionine N(alpha)-acetyltransferase NatE</fullName>
        <ecNumber evidence="3">2.3.1.258</ecNumber>
    </recommendedName>
</protein>
<dbReference type="AlphaFoldDB" id="A0ABD2QN36"/>
<keyword evidence="1" id="KW-0808">Transferase</keyword>
<dbReference type="EMBL" id="JBJKFK010000019">
    <property type="protein sequence ID" value="KAL3320948.1"/>
    <property type="molecule type" value="Genomic_DNA"/>
</dbReference>
<dbReference type="InterPro" id="IPR051556">
    <property type="entry name" value="N-term/lysine_N-AcTrnsfr"/>
</dbReference>
<evidence type="ECO:0000256" key="7">
    <source>
        <dbReference type="ARBA" id="ARBA00048618"/>
    </source>
</evidence>
<dbReference type="PANTHER" id="PTHR42919:SF8">
    <property type="entry name" value="N-ALPHA-ACETYLTRANSFERASE 50"/>
    <property type="match status" value="1"/>
</dbReference>
<evidence type="ECO:0000256" key="5">
    <source>
        <dbReference type="ARBA" id="ARBA00048335"/>
    </source>
</evidence>
<comment type="catalytic activity">
    <reaction evidence="5">
        <text>N-terminal L-methionyl-L-tyrosyl-[protein] + acetyl-CoA = N-terminal N(alpha)-acetyl-L-methionyl-L-tyrosyl-[protein] + CoA + H(+)</text>
        <dbReference type="Rhea" id="RHEA:50532"/>
        <dbReference type="Rhea" id="RHEA-COMP:12717"/>
        <dbReference type="Rhea" id="RHEA-COMP:12718"/>
        <dbReference type="ChEBI" id="CHEBI:15378"/>
        <dbReference type="ChEBI" id="CHEBI:57287"/>
        <dbReference type="ChEBI" id="CHEBI:57288"/>
        <dbReference type="ChEBI" id="CHEBI:133384"/>
        <dbReference type="ChEBI" id="CHEBI:133385"/>
        <dbReference type="EC" id="2.3.1.258"/>
    </reaction>
</comment>
<sequence>MSVQISIPNQAPSGPKTKKTYTITLGELTKHNLKQLRLVNQMVFPVQYSEAFYQDMLKPGKYCRLAYFNDIIVGAVCYRFDNIPNENGENVKKAYIMNLGCLSYYRRLGVGTKLLQHVINHCKELDNVKSIMLHVHTINDDALEFYKRHGFKNVKTVPNYYVRIEPTDAYELEIDLQDCKHSEE</sequence>
<dbReference type="InterPro" id="IPR016181">
    <property type="entry name" value="Acyl_CoA_acyltransferase"/>
</dbReference>
<organism evidence="13 14">
    <name type="scientific">Cichlidogyrus casuarinus</name>
    <dbReference type="NCBI Taxonomy" id="1844966"/>
    <lineage>
        <taxon>Eukaryota</taxon>
        <taxon>Metazoa</taxon>
        <taxon>Spiralia</taxon>
        <taxon>Lophotrochozoa</taxon>
        <taxon>Platyhelminthes</taxon>
        <taxon>Monogenea</taxon>
        <taxon>Monopisthocotylea</taxon>
        <taxon>Dactylogyridea</taxon>
        <taxon>Ancyrocephalidae</taxon>
        <taxon>Cichlidogyrus</taxon>
    </lineage>
</organism>
<evidence type="ECO:0000256" key="3">
    <source>
        <dbReference type="ARBA" id="ARBA00039121"/>
    </source>
</evidence>
<comment type="caution">
    <text evidence="13">The sequence shown here is derived from an EMBL/GenBank/DDBJ whole genome shotgun (WGS) entry which is preliminary data.</text>
</comment>
<evidence type="ECO:0000313" key="14">
    <source>
        <dbReference type="Proteomes" id="UP001626550"/>
    </source>
</evidence>
<dbReference type="SUPFAM" id="SSF55729">
    <property type="entry name" value="Acyl-CoA N-acyltransferases (Nat)"/>
    <property type="match status" value="1"/>
</dbReference>
<comment type="catalytic activity">
    <reaction evidence="10">
        <text>N-terminal L-methionyl-L-leucyl-[protein] + acetyl-CoA = N-terminal N(alpha)-acetyl-L-methionyl-L-leucyl-[protein] + CoA + H(+)</text>
        <dbReference type="Rhea" id="RHEA:50520"/>
        <dbReference type="Rhea" id="RHEA-COMP:12711"/>
        <dbReference type="Rhea" id="RHEA-COMP:12712"/>
        <dbReference type="ChEBI" id="CHEBI:15378"/>
        <dbReference type="ChEBI" id="CHEBI:57287"/>
        <dbReference type="ChEBI" id="CHEBI:57288"/>
        <dbReference type="ChEBI" id="CHEBI:133377"/>
        <dbReference type="ChEBI" id="CHEBI:133378"/>
        <dbReference type="EC" id="2.3.1.258"/>
    </reaction>
</comment>
<comment type="catalytic activity">
    <reaction evidence="11">
        <text>N-terminal L-methionyl-L-threonyl-[protein] + acetyl-CoA = N-terminal N(alpha)-acetyl-L-methionyl-L-threonyl-[protein] + CoA + H(+)</text>
        <dbReference type="Rhea" id="RHEA:50576"/>
        <dbReference type="Rhea" id="RHEA-COMP:12732"/>
        <dbReference type="Rhea" id="RHEA-COMP:12733"/>
        <dbReference type="ChEBI" id="CHEBI:15378"/>
        <dbReference type="ChEBI" id="CHEBI:57287"/>
        <dbReference type="ChEBI" id="CHEBI:57288"/>
        <dbReference type="ChEBI" id="CHEBI:133404"/>
        <dbReference type="ChEBI" id="CHEBI:133405"/>
        <dbReference type="EC" id="2.3.1.258"/>
    </reaction>
</comment>
<evidence type="ECO:0000259" key="12">
    <source>
        <dbReference type="PROSITE" id="PS51186"/>
    </source>
</evidence>
<evidence type="ECO:0000256" key="2">
    <source>
        <dbReference type="ARBA" id="ARBA00023315"/>
    </source>
</evidence>
<evidence type="ECO:0000256" key="9">
    <source>
        <dbReference type="ARBA" id="ARBA00049002"/>
    </source>
</evidence>
<dbReference type="GO" id="GO:0120518">
    <property type="term" value="F:protein N-terminal-methionine acetyltransferase activity"/>
    <property type="evidence" value="ECO:0007669"/>
    <property type="project" value="UniProtKB-EC"/>
</dbReference>
<comment type="catalytic activity">
    <reaction evidence="6">
        <text>N-terminal L-methionyl-L-phenylalanyl-[protein] + acetyl-CoA = N-terminal N(alpha)-acetyl-L-methionyl-L-phenylalanyl-[protein] + CoA + H(+)</text>
        <dbReference type="Rhea" id="RHEA:50528"/>
        <dbReference type="Rhea" id="RHEA-COMP:12715"/>
        <dbReference type="Rhea" id="RHEA-COMP:12716"/>
        <dbReference type="ChEBI" id="CHEBI:15378"/>
        <dbReference type="ChEBI" id="CHEBI:57287"/>
        <dbReference type="ChEBI" id="CHEBI:57288"/>
        <dbReference type="ChEBI" id="CHEBI:133382"/>
        <dbReference type="ChEBI" id="CHEBI:133383"/>
        <dbReference type="EC" id="2.3.1.258"/>
    </reaction>
</comment>
<dbReference type="Pfam" id="PF00583">
    <property type="entry name" value="Acetyltransf_1"/>
    <property type="match status" value="1"/>
</dbReference>
<gene>
    <name evidence="13" type="primary">NAA50</name>
    <name evidence="13" type="ORF">Ciccas_000363</name>
</gene>
<evidence type="ECO:0000256" key="10">
    <source>
        <dbReference type="ARBA" id="ARBA00049103"/>
    </source>
</evidence>
<dbReference type="PROSITE" id="PS51186">
    <property type="entry name" value="GNAT"/>
    <property type="match status" value="1"/>
</dbReference>
<proteinExistence type="predicted"/>
<reference evidence="13 14" key="1">
    <citation type="submission" date="2024-11" db="EMBL/GenBank/DDBJ databases">
        <title>Adaptive evolution of stress response genes in parasites aligns with host niche diversity.</title>
        <authorList>
            <person name="Hahn C."/>
            <person name="Resl P."/>
        </authorList>
    </citation>
    <scope>NUCLEOTIDE SEQUENCE [LARGE SCALE GENOMIC DNA]</scope>
    <source>
        <strain evidence="13">EGGRZ-B1_66</strain>
        <tissue evidence="13">Body</tissue>
    </source>
</reference>
<evidence type="ECO:0000256" key="6">
    <source>
        <dbReference type="ARBA" id="ARBA00048490"/>
    </source>
</evidence>
<evidence type="ECO:0000256" key="8">
    <source>
        <dbReference type="ARBA" id="ARBA00048799"/>
    </source>
</evidence>
<keyword evidence="2" id="KW-0012">Acyltransferase</keyword>
<accession>A0ABD2QN36</accession>
<comment type="catalytic activity">
    <reaction evidence="8">
        <text>N-terminal L-methionyl-L-valyl-[protein] + acetyl-CoA = N-terminal N(alpha)-acetyl-L-methionyl-L-valyl-[protein] + CoA + H(+)</text>
        <dbReference type="Rhea" id="RHEA:50572"/>
        <dbReference type="Rhea" id="RHEA-COMP:12730"/>
        <dbReference type="Rhea" id="RHEA-COMP:12731"/>
        <dbReference type="ChEBI" id="CHEBI:15378"/>
        <dbReference type="ChEBI" id="CHEBI:57287"/>
        <dbReference type="ChEBI" id="CHEBI:57288"/>
        <dbReference type="ChEBI" id="CHEBI:133402"/>
        <dbReference type="ChEBI" id="CHEBI:133403"/>
        <dbReference type="EC" id="2.3.1.258"/>
    </reaction>
</comment>
<evidence type="ECO:0000313" key="13">
    <source>
        <dbReference type="EMBL" id="KAL3320948.1"/>
    </source>
</evidence>
<feature type="domain" description="N-acetyltransferase" evidence="12">
    <location>
        <begin position="23"/>
        <end position="177"/>
    </location>
</feature>
<keyword evidence="14" id="KW-1185">Reference proteome</keyword>
<comment type="catalytic activity">
    <reaction evidence="4">
        <text>N-terminal L-methionyl-L-seryl-[protein] + acetyl-CoA = N-terminal N(alpha)-acetyl-L-methionyl-L-seryl-[protein] + CoA + H(+)</text>
        <dbReference type="Rhea" id="RHEA:50568"/>
        <dbReference type="Rhea" id="RHEA-COMP:12728"/>
        <dbReference type="Rhea" id="RHEA-COMP:12729"/>
        <dbReference type="ChEBI" id="CHEBI:15378"/>
        <dbReference type="ChEBI" id="CHEBI:57287"/>
        <dbReference type="ChEBI" id="CHEBI:57288"/>
        <dbReference type="ChEBI" id="CHEBI:133400"/>
        <dbReference type="ChEBI" id="CHEBI:133401"/>
        <dbReference type="EC" id="2.3.1.258"/>
    </reaction>
</comment>
<dbReference type="PANTHER" id="PTHR42919">
    <property type="entry name" value="N-ALPHA-ACETYLTRANSFERASE"/>
    <property type="match status" value="1"/>
</dbReference>
<comment type="catalytic activity">
    <reaction evidence="9">
        <text>N-terminal L-methionyl-L-alanyl-[protein] + acetyl-CoA = N-terminal N(alpha)-acetyl-L-methionyl-L-alanyl-[protein] + CoA + H(+)</text>
        <dbReference type="Rhea" id="RHEA:50564"/>
        <dbReference type="Rhea" id="RHEA-COMP:12726"/>
        <dbReference type="Rhea" id="RHEA-COMP:12727"/>
        <dbReference type="ChEBI" id="CHEBI:15378"/>
        <dbReference type="ChEBI" id="CHEBI:57287"/>
        <dbReference type="ChEBI" id="CHEBI:57288"/>
        <dbReference type="ChEBI" id="CHEBI:133398"/>
        <dbReference type="ChEBI" id="CHEBI:133399"/>
        <dbReference type="EC" id="2.3.1.258"/>
    </reaction>
</comment>
<dbReference type="Gene3D" id="3.40.630.30">
    <property type="match status" value="1"/>
</dbReference>
<comment type="catalytic activity">
    <reaction evidence="7">
        <text>N-terminal L-methionyl-L-lysyl-[protein] + acetyl-CoA = N-terminal N(alpha)-acetyl-L-methionyl-L-lysyl-[protein] + CoA + H(+)</text>
        <dbReference type="Rhea" id="RHEA:50580"/>
        <dbReference type="Rhea" id="RHEA-COMP:12734"/>
        <dbReference type="Rhea" id="RHEA-COMP:12735"/>
        <dbReference type="ChEBI" id="CHEBI:15378"/>
        <dbReference type="ChEBI" id="CHEBI:57287"/>
        <dbReference type="ChEBI" id="CHEBI:57288"/>
        <dbReference type="ChEBI" id="CHEBI:133406"/>
        <dbReference type="ChEBI" id="CHEBI:133407"/>
        <dbReference type="EC" id="2.3.1.258"/>
    </reaction>
</comment>
<dbReference type="CDD" id="cd04301">
    <property type="entry name" value="NAT_SF"/>
    <property type="match status" value="1"/>
</dbReference>
<dbReference type="InterPro" id="IPR000182">
    <property type="entry name" value="GNAT_dom"/>
</dbReference>
<evidence type="ECO:0000256" key="1">
    <source>
        <dbReference type="ARBA" id="ARBA00022679"/>
    </source>
</evidence>
<name>A0ABD2QN36_9PLAT</name>
<evidence type="ECO:0000256" key="4">
    <source>
        <dbReference type="ARBA" id="ARBA00048251"/>
    </source>
</evidence>
<dbReference type="FunFam" id="3.40.630.30:FF:000006">
    <property type="entry name" value="Putative n-alpha-acetyltransferase 50"/>
    <property type="match status" value="1"/>
</dbReference>
<dbReference type="Proteomes" id="UP001626550">
    <property type="component" value="Unassembled WGS sequence"/>
</dbReference>
<evidence type="ECO:0000256" key="11">
    <source>
        <dbReference type="ARBA" id="ARBA00049454"/>
    </source>
</evidence>
<dbReference type="EC" id="2.3.1.258" evidence="3"/>